<keyword evidence="2" id="KW-1185">Reference proteome</keyword>
<dbReference type="AlphaFoldDB" id="A0A4R7RPR3"/>
<organism evidence="1 2">
    <name type="scientific">Prosthecobacter fusiformis</name>
    <dbReference type="NCBI Taxonomy" id="48464"/>
    <lineage>
        <taxon>Bacteria</taxon>
        <taxon>Pseudomonadati</taxon>
        <taxon>Verrucomicrobiota</taxon>
        <taxon>Verrucomicrobiia</taxon>
        <taxon>Verrucomicrobiales</taxon>
        <taxon>Verrucomicrobiaceae</taxon>
        <taxon>Prosthecobacter</taxon>
    </lineage>
</organism>
<gene>
    <name evidence="1" type="ORF">EI77_03741</name>
</gene>
<dbReference type="Proteomes" id="UP000295662">
    <property type="component" value="Unassembled WGS sequence"/>
</dbReference>
<evidence type="ECO:0000313" key="2">
    <source>
        <dbReference type="Proteomes" id="UP000295662"/>
    </source>
</evidence>
<dbReference type="EMBL" id="SOCA01000008">
    <property type="protein sequence ID" value="TDU66646.1"/>
    <property type="molecule type" value="Genomic_DNA"/>
</dbReference>
<name>A0A4R7RPR3_9BACT</name>
<accession>A0A4R7RPR3</accession>
<comment type="caution">
    <text evidence="1">The sequence shown here is derived from an EMBL/GenBank/DDBJ whole genome shotgun (WGS) entry which is preliminary data.</text>
</comment>
<protein>
    <submittedName>
        <fullName evidence="1">Uncharacterized protein</fullName>
    </submittedName>
</protein>
<proteinExistence type="predicted"/>
<dbReference type="OrthoDB" id="197268at2"/>
<dbReference type="RefSeq" id="WP_133796737.1">
    <property type="nucleotide sequence ID" value="NZ_SOCA01000008.1"/>
</dbReference>
<reference evidence="1 2" key="1">
    <citation type="submission" date="2019-03" db="EMBL/GenBank/DDBJ databases">
        <title>Genomic Encyclopedia of Archaeal and Bacterial Type Strains, Phase II (KMG-II): from individual species to whole genera.</title>
        <authorList>
            <person name="Goeker M."/>
        </authorList>
    </citation>
    <scope>NUCLEOTIDE SEQUENCE [LARGE SCALE GENOMIC DNA]</scope>
    <source>
        <strain evidence="1 2">ATCC 25309</strain>
    </source>
</reference>
<evidence type="ECO:0000313" key="1">
    <source>
        <dbReference type="EMBL" id="TDU66646.1"/>
    </source>
</evidence>
<sequence>MTTQHDLQSDTQVFTTIMNLEMNDKDRSPRGGWNSDARLEVLANEIVRYMPDLAQLLVQSGMQKMAA</sequence>